<keyword evidence="1" id="KW-0812">Transmembrane</keyword>
<dbReference type="HOGENOM" id="CLU_2039777_0_0_1"/>
<dbReference type="EMBL" id="KN822953">
    <property type="protein sequence ID" value="KIO32655.1"/>
    <property type="molecule type" value="Genomic_DNA"/>
</dbReference>
<name>A0A0C3QJV2_9AGAM</name>
<proteinExistence type="predicted"/>
<reference evidence="3" key="2">
    <citation type="submission" date="2015-01" db="EMBL/GenBank/DDBJ databases">
        <title>Evolutionary Origins and Diversification of the Mycorrhizal Mutualists.</title>
        <authorList>
            <consortium name="DOE Joint Genome Institute"/>
            <consortium name="Mycorrhizal Genomics Consortium"/>
            <person name="Kohler A."/>
            <person name="Kuo A."/>
            <person name="Nagy L.G."/>
            <person name="Floudas D."/>
            <person name="Copeland A."/>
            <person name="Barry K.W."/>
            <person name="Cichocki N."/>
            <person name="Veneault-Fourrey C."/>
            <person name="LaButti K."/>
            <person name="Lindquist E.A."/>
            <person name="Lipzen A."/>
            <person name="Lundell T."/>
            <person name="Morin E."/>
            <person name="Murat C."/>
            <person name="Riley R."/>
            <person name="Ohm R."/>
            <person name="Sun H."/>
            <person name="Tunlid A."/>
            <person name="Henrissat B."/>
            <person name="Grigoriev I.V."/>
            <person name="Hibbett D.S."/>
            <person name="Martin F."/>
        </authorList>
    </citation>
    <scope>NUCLEOTIDE SEQUENCE [LARGE SCALE GENOMIC DNA]</scope>
    <source>
        <strain evidence="3">MUT 4182</strain>
    </source>
</reference>
<evidence type="ECO:0000256" key="1">
    <source>
        <dbReference type="SAM" id="Phobius"/>
    </source>
</evidence>
<feature type="transmembrane region" description="Helical" evidence="1">
    <location>
        <begin position="20"/>
        <end position="45"/>
    </location>
</feature>
<accession>A0A0C3QJV2</accession>
<organism evidence="2 3">
    <name type="scientific">Tulasnella calospora MUT 4182</name>
    <dbReference type="NCBI Taxonomy" id="1051891"/>
    <lineage>
        <taxon>Eukaryota</taxon>
        <taxon>Fungi</taxon>
        <taxon>Dikarya</taxon>
        <taxon>Basidiomycota</taxon>
        <taxon>Agaricomycotina</taxon>
        <taxon>Agaricomycetes</taxon>
        <taxon>Cantharellales</taxon>
        <taxon>Tulasnellaceae</taxon>
        <taxon>Tulasnella</taxon>
    </lineage>
</organism>
<evidence type="ECO:0000313" key="2">
    <source>
        <dbReference type="EMBL" id="KIO32655.1"/>
    </source>
</evidence>
<sequence length="121" mass="13240">MFHFFDYRFATVHNYATIELGHYVAISGAILVTALGTATFTGTSFRLSMGGRPRSRTSEFIIGLDLHHSVSPVLRVPQPVYLNGEWHLECRPVIKGAVVPFLAGLFSAALIRAVGGSFFRG</sequence>
<dbReference type="Proteomes" id="UP000054248">
    <property type="component" value="Unassembled WGS sequence"/>
</dbReference>
<dbReference type="OrthoDB" id="10480253at2759"/>
<evidence type="ECO:0000313" key="3">
    <source>
        <dbReference type="Proteomes" id="UP000054248"/>
    </source>
</evidence>
<reference evidence="2 3" key="1">
    <citation type="submission" date="2014-04" db="EMBL/GenBank/DDBJ databases">
        <authorList>
            <consortium name="DOE Joint Genome Institute"/>
            <person name="Kuo A."/>
            <person name="Girlanda M."/>
            <person name="Perotto S."/>
            <person name="Kohler A."/>
            <person name="Nagy L.G."/>
            <person name="Floudas D."/>
            <person name="Copeland A."/>
            <person name="Barry K.W."/>
            <person name="Cichocki N."/>
            <person name="Veneault-Fourrey C."/>
            <person name="LaButti K."/>
            <person name="Lindquist E.A."/>
            <person name="Lipzen A."/>
            <person name="Lundell T."/>
            <person name="Morin E."/>
            <person name="Murat C."/>
            <person name="Sun H."/>
            <person name="Tunlid A."/>
            <person name="Henrissat B."/>
            <person name="Grigoriev I.V."/>
            <person name="Hibbett D.S."/>
            <person name="Martin F."/>
            <person name="Nordberg H.P."/>
            <person name="Cantor M.N."/>
            <person name="Hua S.X."/>
        </authorList>
    </citation>
    <scope>NUCLEOTIDE SEQUENCE [LARGE SCALE GENOMIC DNA]</scope>
    <source>
        <strain evidence="2 3">MUT 4182</strain>
    </source>
</reference>
<dbReference type="AlphaFoldDB" id="A0A0C3QJV2"/>
<feature type="transmembrane region" description="Helical" evidence="1">
    <location>
        <begin position="97"/>
        <end position="119"/>
    </location>
</feature>
<keyword evidence="1" id="KW-0472">Membrane</keyword>
<keyword evidence="1" id="KW-1133">Transmembrane helix</keyword>
<protein>
    <submittedName>
        <fullName evidence="2">Uncharacterized protein</fullName>
    </submittedName>
</protein>
<keyword evidence="3" id="KW-1185">Reference proteome</keyword>
<gene>
    <name evidence="2" type="ORF">M407DRAFT_4402</name>
</gene>